<sequence length="255" mass="26369">MTSQNEKAQLFHSLHVSGQPLVLFNAWDAGSARAVAEAGAGAVATGSWSVAAANGFADGEQMPFSFALDNLRRIVAAVTHPVTIDLESGYGETPAHVAATVAAALEAGAIGCNLEDSFPADGSLRDPADQAERLAAARQAADTAGVPLFINARTDVFFQKPAEAHDMAMVEEALRRARLYADAGASGLFVPGVIADSLIARLADASPLPLNIMVMPGVPGRARLAELGVARISHGPGPYRGAMQWLTEAARAAMG</sequence>
<protein>
    <recommendedName>
        <fullName evidence="4">Phosphonomutase</fullName>
    </recommendedName>
</protein>
<evidence type="ECO:0000313" key="3">
    <source>
        <dbReference type="Proteomes" id="UP000077255"/>
    </source>
</evidence>
<dbReference type="AlphaFoldDB" id="A0A160N0C9"/>
<dbReference type="GO" id="GO:0046872">
    <property type="term" value="F:metal ion binding"/>
    <property type="evidence" value="ECO:0007669"/>
    <property type="project" value="UniProtKB-KW"/>
</dbReference>
<organism evidence="2 3">
    <name type="scientific">Dyella thiooxydans</name>
    <dbReference type="NCBI Taxonomy" id="445710"/>
    <lineage>
        <taxon>Bacteria</taxon>
        <taxon>Pseudomonadati</taxon>
        <taxon>Pseudomonadota</taxon>
        <taxon>Gammaproteobacteria</taxon>
        <taxon>Lysobacterales</taxon>
        <taxon>Rhodanobacteraceae</taxon>
        <taxon>Dyella</taxon>
    </lineage>
</organism>
<accession>A0A160N0C9</accession>
<dbReference type="PANTHER" id="PTHR42905">
    <property type="entry name" value="PHOSPHOENOLPYRUVATE CARBOXYLASE"/>
    <property type="match status" value="1"/>
</dbReference>
<evidence type="ECO:0000256" key="1">
    <source>
        <dbReference type="ARBA" id="ARBA00022723"/>
    </source>
</evidence>
<evidence type="ECO:0000313" key="2">
    <source>
        <dbReference type="EMBL" id="AND69223.1"/>
    </source>
</evidence>
<dbReference type="InterPro" id="IPR040442">
    <property type="entry name" value="Pyrv_kinase-like_dom_sf"/>
</dbReference>
<dbReference type="Proteomes" id="UP000077255">
    <property type="component" value="Chromosome"/>
</dbReference>
<proteinExistence type="predicted"/>
<dbReference type="EMBL" id="CP014841">
    <property type="protein sequence ID" value="AND69223.1"/>
    <property type="molecule type" value="Genomic_DNA"/>
</dbReference>
<dbReference type="InterPro" id="IPR015813">
    <property type="entry name" value="Pyrv/PenolPyrv_kinase-like_dom"/>
</dbReference>
<dbReference type="PATRIC" id="fig|445710.3.peg.1764"/>
<gene>
    <name evidence="2" type="ORF">ATSB10_17690</name>
</gene>
<dbReference type="RefSeq" id="WP_063672123.1">
    <property type="nucleotide sequence ID" value="NZ_CP014841.1"/>
</dbReference>
<keyword evidence="3" id="KW-1185">Reference proteome</keyword>
<dbReference type="STRING" id="445710.ATSB10_17690"/>
<dbReference type="KEGG" id="dtx:ATSB10_17690"/>
<name>A0A160N0C9_9GAMM</name>
<dbReference type="InterPro" id="IPR039556">
    <property type="entry name" value="ICL/PEPM"/>
</dbReference>
<dbReference type="Pfam" id="PF13714">
    <property type="entry name" value="PEP_mutase"/>
    <property type="match status" value="1"/>
</dbReference>
<dbReference type="GO" id="GO:0003824">
    <property type="term" value="F:catalytic activity"/>
    <property type="evidence" value="ECO:0007669"/>
    <property type="project" value="InterPro"/>
</dbReference>
<dbReference type="OrthoDB" id="9780430at2"/>
<dbReference type="Gene3D" id="3.20.20.60">
    <property type="entry name" value="Phosphoenolpyruvate-binding domains"/>
    <property type="match status" value="1"/>
</dbReference>
<evidence type="ECO:0008006" key="4">
    <source>
        <dbReference type="Google" id="ProtNLM"/>
    </source>
</evidence>
<dbReference type="PANTHER" id="PTHR42905:SF16">
    <property type="entry name" value="CARBOXYPHOSPHONOENOLPYRUVATE PHOSPHONOMUTASE-LIKE PROTEIN (AFU_ORTHOLOGUE AFUA_5G07230)"/>
    <property type="match status" value="1"/>
</dbReference>
<keyword evidence="1" id="KW-0479">Metal-binding</keyword>
<dbReference type="SUPFAM" id="SSF51621">
    <property type="entry name" value="Phosphoenolpyruvate/pyruvate domain"/>
    <property type="match status" value="1"/>
</dbReference>
<reference evidence="2 3" key="1">
    <citation type="submission" date="2016-02" db="EMBL/GenBank/DDBJ databases">
        <title>Complete genome sequencing and analysis of ATSB10, Dyella thiooxydans isolated from rhizosphere soil of sunflower (Helianthus annuus L.).</title>
        <authorList>
            <person name="Lee Y."/>
            <person name="Hwangbo K."/>
            <person name="Chung H."/>
            <person name="Yoo J."/>
            <person name="Kim K.Y."/>
            <person name="Sa T.M."/>
            <person name="Um Y."/>
            <person name="Madhaiyan M."/>
        </authorList>
    </citation>
    <scope>NUCLEOTIDE SEQUENCE [LARGE SCALE GENOMIC DNA]</scope>
    <source>
        <strain evidence="2 3">ATSB10</strain>
    </source>
</reference>
<dbReference type="CDD" id="cd00377">
    <property type="entry name" value="ICL_PEPM"/>
    <property type="match status" value="1"/>
</dbReference>